<proteinExistence type="predicted"/>
<dbReference type="PROSITE" id="PS50086">
    <property type="entry name" value="TBC_RABGAP"/>
    <property type="match status" value="1"/>
</dbReference>
<keyword evidence="3" id="KW-1185">Reference proteome</keyword>
<dbReference type="Gene3D" id="1.10.472.80">
    <property type="entry name" value="Ypt/Rab-GAP domain of gyp1p, domain 3"/>
    <property type="match status" value="1"/>
</dbReference>
<dbReference type="AlphaFoldDB" id="A0A3S5CHL8"/>
<dbReference type="InterPro" id="IPR035969">
    <property type="entry name" value="Rab-GAP_TBC_sf"/>
</dbReference>
<dbReference type="GO" id="GO:0005783">
    <property type="term" value="C:endoplasmic reticulum"/>
    <property type="evidence" value="ECO:0007669"/>
    <property type="project" value="TreeGrafter"/>
</dbReference>
<dbReference type="Proteomes" id="UP000784294">
    <property type="component" value="Unassembled WGS sequence"/>
</dbReference>
<name>A0A3S5CHL8_9PLAT</name>
<feature type="domain" description="Rab-GAP TBC" evidence="1">
    <location>
        <begin position="1"/>
        <end position="127"/>
    </location>
</feature>
<dbReference type="PANTHER" id="PTHR13399">
    <property type="entry name" value="TRANSLOCON-ASSOCIATED PROTEIN TRAP , GAMMA SUBUNIT"/>
    <property type="match status" value="1"/>
</dbReference>
<accession>A0A3S5CHL8</accession>
<comment type="caution">
    <text evidence="2">The sequence shown here is derived from an EMBL/GenBank/DDBJ whole genome shotgun (WGS) entry which is preliminary data.</text>
</comment>
<gene>
    <name evidence="2" type="ORF">PXEA_LOCUS2515</name>
</gene>
<dbReference type="OrthoDB" id="289721at2759"/>
<dbReference type="Pfam" id="PF00566">
    <property type="entry name" value="RabGAP-TBC"/>
    <property type="match status" value="1"/>
</dbReference>
<reference evidence="2" key="1">
    <citation type="submission" date="2018-11" db="EMBL/GenBank/DDBJ databases">
        <authorList>
            <consortium name="Pathogen Informatics"/>
        </authorList>
    </citation>
    <scope>NUCLEOTIDE SEQUENCE</scope>
</reference>
<dbReference type="EMBL" id="CAAALY010005390">
    <property type="protein sequence ID" value="VEL09075.1"/>
    <property type="molecule type" value="Genomic_DNA"/>
</dbReference>
<evidence type="ECO:0000313" key="3">
    <source>
        <dbReference type="Proteomes" id="UP000784294"/>
    </source>
</evidence>
<protein>
    <recommendedName>
        <fullName evidence="1">Rab-GAP TBC domain-containing protein</fullName>
    </recommendedName>
</protein>
<sequence>MDTEKSELAERIAQTGSEINWKAAERRASYGEKTRKRKTIEASDILGEKNLMNKRLEGANEVDEVLSSIAAHRNGSVSSSRNITPRRRAYEPPLTNVYTIQWFLTLFSTTLPPEAVLRVWDSVLLEGSEVGLRTGLVIFSAISK</sequence>
<dbReference type="InterPro" id="IPR000195">
    <property type="entry name" value="Rab-GAP-TBC_dom"/>
</dbReference>
<organism evidence="2 3">
    <name type="scientific">Protopolystoma xenopodis</name>
    <dbReference type="NCBI Taxonomy" id="117903"/>
    <lineage>
        <taxon>Eukaryota</taxon>
        <taxon>Metazoa</taxon>
        <taxon>Spiralia</taxon>
        <taxon>Lophotrochozoa</taxon>
        <taxon>Platyhelminthes</taxon>
        <taxon>Monogenea</taxon>
        <taxon>Polyopisthocotylea</taxon>
        <taxon>Polystomatidea</taxon>
        <taxon>Polystomatidae</taxon>
        <taxon>Protopolystoma</taxon>
    </lineage>
</organism>
<dbReference type="PANTHER" id="PTHR13399:SF2">
    <property type="entry name" value="TRANSLOCON-ASSOCIATED PROTEIN SUBUNIT GAMMA"/>
    <property type="match status" value="1"/>
</dbReference>
<dbReference type="SUPFAM" id="SSF47923">
    <property type="entry name" value="Ypt/Rab-GAP domain of gyp1p"/>
    <property type="match status" value="1"/>
</dbReference>
<evidence type="ECO:0000259" key="1">
    <source>
        <dbReference type="PROSITE" id="PS50086"/>
    </source>
</evidence>
<evidence type="ECO:0000313" key="2">
    <source>
        <dbReference type="EMBL" id="VEL09075.1"/>
    </source>
</evidence>